<evidence type="ECO:0000256" key="12">
    <source>
        <dbReference type="ARBA" id="ARBA00023242"/>
    </source>
</evidence>
<evidence type="ECO:0000256" key="10">
    <source>
        <dbReference type="ARBA" id="ARBA00023015"/>
    </source>
</evidence>
<keyword evidence="10" id="KW-0805">Transcription regulation</keyword>
<keyword evidence="5" id="KW-0479">Metal-binding</keyword>
<keyword evidence="20" id="KW-1185">Reference proteome</keyword>
<dbReference type="InterPro" id="IPR019787">
    <property type="entry name" value="Znf_PHD-finger"/>
</dbReference>
<dbReference type="InterPro" id="IPR001214">
    <property type="entry name" value="SET_dom"/>
</dbReference>
<dbReference type="PANTHER" id="PTHR45838:SF4">
    <property type="entry name" value="HISTONE-LYSINE N-METHYLTRANSFERASE TRITHORAX"/>
    <property type="match status" value="1"/>
</dbReference>
<name>A0A067KEW2_JATCU</name>
<dbReference type="PROSITE" id="PS50280">
    <property type="entry name" value="SET"/>
    <property type="match status" value="2"/>
</dbReference>
<keyword evidence="11" id="KW-0804">Transcription</keyword>
<evidence type="ECO:0000259" key="15">
    <source>
        <dbReference type="PROSITE" id="PS50016"/>
    </source>
</evidence>
<dbReference type="SMART" id="SM00317">
    <property type="entry name" value="SET"/>
    <property type="match status" value="2"/>
</dbReference>
<dbReference type="Gene3D" id="2.170.270.10">
    <property type="entry name" value="SET domain"/>
    <property type="match status" value="2"/>
</dbReference>
<feature type="domain" description="Post-SET" evidence="17">
    <location>
        <begin position="2413"/>
        <end position="2429"/>
    </location>
</feature>
<evidence type="ECO:0000256" key="11">
    <source>
        <dbReference type="ARBA" id="ARBA00023163"/>
    </source>
</evidence>
<evidence type="ECO:0000256" key="3">
    <source>
        <dbReference type="ARBA" id="ARBA00022679"/>
    </source>
</evidence>
<evidence type="ECO:0000313" key="19">
    <source>
        <dbReference type="EMBL" id="KDP33553.1"/>
    </source>
</evidence>
<evidence type="ECO:0000256" key="6">
    <source>
        <dbReference type="ARBA" id="ARBA00022737"/>
    </source>
</evidence>
<keyword evidence="3" id="KW-0808">Transferase</keyword>
<keyword evidence="6" id="KW-0677">Repeat</keyword>
<dbReference type="PROSITE" id="PS51805">
    <property type="entry name" value="EPHD"/>
    <property type="match status" value="1"/>
</dbReference>
<feature type="region of interest" description="Disordered" evidence="14">
    <location>
        <begin position="587"/>
        <end position="608"/>
    </location>
</feature>
<evidence type="ECO:0000256" key="9">
    <source>
        <dbReference type="ARBA" id="ARBA00022853"/>
    </source>
</evidence>
<dbReference type="CDD" id="cd10518">
    <property type="entry name" value="SET_SETD1-like"/>
    <property type="match status" value="1"/>
</dbReference>
<dbReference type="GO" id="GO:0008270">
    <property type="term" value="F:zinc ion binding"/>
    <property type="evidence" value="ECO:0007669"/>
    <property type="project" value="UniProtKB-KW"/>
</dbReference>
<dbReference type="Pfam" id="PF13832">
    <property type="entry name" value="zf-HC5HC2H_2"/>
    <property type="match status" value="1"/>
</dbReference>
<keyword evidence="2" id="KW-0489">Methyltransferase</keyword>
<dbReference type="GO" id="GO:0042800">
    <property type="term" value="F:histone H3K4 methyltransferase activity"/>
    <property type="evidence" value="ECO:0007669"/>
    <property type="project" value="TreeGrafter"/>
</dbReference>
<evidence type="ECO:0000256" key="7">
    <source>
        <dbReference type="ARBA" id="ARBA00022771"/>
    </source>
</evidence>
<dbReference type="InterPro" id="IPR013083">
    <property type="entry name" value="Znf_RING/FYVE/PHD"/>
</dbReference>
<feature type="domain" description="PHD-type" evidence="15">
    <location>
        <begin position="1730"/>
        <end position="1780"/>
    </location>
</feature>
<dbReference type="Gene3D" id="3.30.40.10">
    <property type="entry name" value="Zinc/RING finger domain, C3HC4 (zinc finger)"/>
    <property type="match status" value="2"/>
</dbReference>
<accession>A0A067KEW2</accession>
<keyword evidence="4" id="KW-0949">S-adenosyl-L-methionine</keyword>
<evidence type="ECO:0000313" key="20">
    <source>
        <dbReference type="Proteomes" id="UP000027138"/>
    </source>
</evidence>
<evidence type="ECO:0000256" key="2">
    <source>
        <dbReference type="ARBA" id="ARBA00022603"/>
    </source>
</evidence>
<dbReference type="STRING" id="180498.A0A067KEW2"/>
<protein>
    <recommendedName>
        <fullName evidence="21">PHD-type domain-containing protein</fullName>
    </recommendedName>
</protein>
<evidence type="ECO:0000256" key="13">
    <source>
        <dbReference type="PROSITE-ProRule" id="PRU00146"/>
    </source>
</evidence>
<dbReference type="SMART" id="SM00508">
    <property type="entry name" value="PostSET"/>
    <property type="match status" value="1"/>
</dbReference>
<evidence type="ECO:0000256" key="14">
    <source>
        <dbReference type="SAM" id="MobiDB-lite"/>
    </source>
</evidence>
<keyword evidence="7 13" id="KW-0863">Zinc-finger</keyword>
<feature type="region of interest" description="Disordered" evidence="14">
    <location>
        <begin position="1698"/>
        <end position="1721"/>
    </location>
</feature>
<sequence length="2429" mass="268037">MDCKELVGLFIGLVGKLNGGPLASTGHPHYVLVQGSFSRANYIVKEKRRVPNDKENYNTTPPLRDRKAQRLLKSEANNHYPGQGSPPQSAFIGSDGGGLGFREVSEMDSSWKVKFGSTLQSSMPALASSTSREARDQMEIISSQYVYSHAGQDLRSQMHAKMPNPSFPNIANLSSCSSSHTDLGSSFVALLSGPASFLHFDFQGLSNPKPFSSSSKLPIEIGNITVSPTGSQVPVTSSGLLSENGSYQNLRSGADLCSIVSSRTMASSNSVFQHGLLPANISLKGSGLTKTVSHQAVLGNEKIKDFASLRGEWHGMPLADAVKLQNVNNLIPQRFPVEAESSALSVSSTSTSGCPRVFCLDRSGDLLLSNTGLLGILCSCHCFHMSVAKFCEHSGVLNVNPGDAVRMDSGETIAQWRKLYFQKFGIRVPEDQSGWDWPEGLPLTASLVKSGVTMSNIVKNSDCSNLVGASGGSVRSGQSLGDVFPANFLADHNSVIDALHDKQQRNGQDSNKFYLKGLVASSQSNSCSVGDNHMTDCSISRCMTMPELAGRGPENISQSIYIDAVLKSRSLAAMNQTLQNHRITVNDSDVSRSRDARGGTNMDKDASSSGIELKLGQPYQQSQAPRTPVSPVVGQFCNTLVNSQRPFCQEQMIHNVTSCRGEEESGIFLPCPVGLSNFTSRREQEQLNYGNCVNNNMMNAAKSELLGGNVAKPSVVSLFKHCNLPEGSSHSMTTSNLFNVGEHVRLGTKQCESHAVKAWNSGNGIDRQNMVPQSGFLKPADKGKGVEGLGKSYTETTLGSKMHNHAENPSSSTGVVAGNSYSVFPHAHDKNRYSHYSPNVLPDASDAGNFSNYLENVPCFGSSGPADHVFLRSMGSTMASRQLLSSSAVPLDSNLSSSTAIPGLTPAMPNQESIGIPHLLDDNLRWLALGQILELSKQQHALASLGKNLEQGKCSNSSDVKVQHSFVEPSMAKEQMPAHNLNWKQGISEVALKSDQSGPTIWNSLVVVRTVDSSMTFCVLPGLNRWCKFSTFTQGMSLHCKEIGMHCQSSHSPLQNEQPLLRLGRCQNNTPHSNEHESCCPRTLYFQYNCSCPAHNCIGGQCNFGVGNPPNSVREETGSVSCKTPMIIASQFAKDHVNPKENAVSDQYGNLRGQLSRKISFCASQWKDVPSKVKRVPEVACVKASPDALYERGHELRQLEDNAAKCSNGAVHRADSLKKQDISNISSGCSTPAVTQASIEVTDVDSSTVGNNEYANNLVIDEGSGIDKCWSSDDAFESDRTADFCGASYKTNLRKEGSHKVFGTKSSRSLLDEVKLMDSLTWKRGRNQKQCGTTDCGKTNQSQESEKGMKTGKRKREIELKMLDAPLCTKVPVVHCKSLECDVTVDRPFLSNNVQLVSSGLDSSWTSGASFKTDLKHGNSALSVTKTLSCKRDLCRFYNAGDGHDHGTESNHNDNSCNMIGISGRKKFRRTRTADICMPFQMQELTQAVGEKILKNDTVSWIKPSSSRQVNLCYRKAKPVVCGKYGEISNGHVTGEVTKPVKIFPLDKILKTARRCSLPKNCKPGLTSSRGWKRTNFRWNNVCSDKFFNLAKEKENNRNDGLICEEMNVDPSLKEAFLSGDEQSADEFSILEKREDKNEKGDDPLDSSSHVQTKPKYKETRKRSLYELTLKGKSPSPKMISQRKIFKCEPKMKLQKNLKNSNRSQVRGSWKVDAKRHVRKQKHPSVTDMDSFCCVCGSSNKDEVNDLLECGQCSIRVHQACYGVSKVPKGLWYCRPCKTNSKNIVCVLCGYGGGAMTQALRSRTIVKTLLKAWNLETECRQLNSIPSAEIVQEEFNILHSSGSIPENSPYAVVRPTNIEPSTSTICNMDVQNQSDILQSSLCRVSNLKVHTSITAGVLDSNVKQWVHMVCGLWTPGTRCPNVDTMSAFDVSGISRPKTNAVCSVCNRPGGSCIQCRVENCSVQFHPWCAHQKGLLQSEAEGVDNENVGFYGRCELHATYTASQLTCDVDDIEAGCTGESCARTEGYKGRKRDGFWHSINWQSKGKGGCLVPQEQLNAWIHINGQKSCSQGLLKLPISEKEYDCRKEYARYKQLKGWKHLVVYKSGIHALGLYTSRFICRGEMVVEYVGEIVGQRVADKRENEYQCGRKLQYKSACYFFRIDKEHIIDATQKGGIARFVNHSCLPNCVAKVISVRTEKKMKERRSLVFAMYKGYKGRKRDGFWHSINWQSKGKGGCLVPQEQLNAWIHINGQKSCSQGLLKLPISEKEYDCRKEYARYKQLKGWKHLVVYKSGIHALGLYTSRFICRGEMVVEYVGEIVGQRVADKRENEYQCGRKLQYKSACYFFRIDKEHIIDATQKGGIARFVNHSCLPNCVAKVISVRTEKKVVFFAERDIYPGEEITYDYHFNHEDEGKKIPCFCNSKNCRRYLN</sequence>
<feature type="compositionally biased region" description="Basic and acidic residues" evidence="14">
    <location>
        <begin position="1634"/>
        <end position="1643"/>
    </location>
</feature>
<reference evidence="19 20" key="1">
    <citation type="journal article" date="2014" name="PLoS ONE">
        <title>Global Analysis of Gene Expression Profiles in Physic Nut (Jatropha curcas L.) Seedlings Exposed to Salt Stress.</title>
        <authorList>
            <person name="Zhang L."/>
            <person name="Zhang C."/>
            <person name="Wu P."/>
            <person name="Chen Y."/>
            <person name="Li M."/>
            <person name="Jiang H."/>
            <person name="Wu G."/>
        </authorList>
    </citation>
    <scope>NUCLEOTIDE SEQUENCE [LARGE SCALE GENOMIC DNA]</scope>
    <source>
        <strain evidence="20">cv. GZQX0401</strain>
        <tissue evidence="19">Young leaves</tissue>
    </source>
</reference>
<dbReference type="EMBL" id="KK914539">
    <property type="protein sequence ID" value="KDP33553.1"/>
    <property type="molecule type" value="Genomic_DNA"/>
</dbReference>
<dbReference type="InterPro" id="IPR003616">
    <property type="entry name" value="Post-SET_dom"/>
</dbReference>
<dbReference type="PANTHER" id="PTHR45838">
    <property type="entry name" value="HISTONE-LYSINE-N-METHYLTRANSFERASE 2 KMT2 FAMILY MEMBER"/>
    <property type="match status" value="1"/>
</dbReference>
<dbReference type="SMART" id="SM00249">
    <property type="entry name" value="PHD"/>
    <property type="match status" value="2"/>
</dbReference>
<dbReference type="GO" id="GO:0032259">
    <property type="term" value="P:methylation"/>
    <property type="evidence" value="ECO:0007669"/>
    <property type="project" value="UniProtKB-KW"/>
</dbReference>
<evidence type="ECO:0000256" key="1">
    <source>
        <dbReference type="ARBA" id="ARBA00004123"/>
    </source>
</evidence>
<dbReference type="OrthoDB" id="308383at2759"/>
<organism evidence="19 20">
    <name type="scientific">Jatropha curcas</name>
    <name type="common">Barbados nut</name>
    <dbReference type="NCBI Taxonomy" id="180498"/>
    <lineage>
        <taxon>Eukaryota</taxon>
        <taxon>Viridiplantae</taxon>
        <taxon>Streptophyta</taxon>
        <taxon>Embryophyta</taxon>
        <taxon>Tracheophyta</taxon>
        <taxon>Spermatophyta</taxon>
        <taxon>Magnoliopsida</taxon>
        <taxon>eudicotyledons</taxon>
        <taxon>Gunneridae</taxon>
        <taxon>Pentapetalae</taxon>
        <taxon>rosids</taxon>
        <taxon>fabids</taxon>
        <taxon>Malpighiales</taxon>
        <taxon>Euphorbiaceae</taxon>
        <taxon>Crotonoideae</taxon>
        <taxon>Jatropheae</taxon>
        <taxon>Jatropha</taxon>
    </lineage>
</organism>
<evidence type="ECO:0000256" key="5">
    <source>
        <dbReference type="ARBA" id="ARBA00022723"/>
    </source>
</evidence>
<dbReference type="GO" id="GO:0035097">
    <property type="term" value="C:histone methyltransferase complex"/>
    <property type="evidence" value="ECO:0007669"/>
    <property type="project" value="TreeGrafter"/>
</dbReference>
<dbReference type="CDD" id="cd15571">
    <property type="entry name" value="ePHD"/>
    <property type="match status" value="1"/>
</dbReference>
<evidence type="ECO:0000256" key="8">
    <source>
        <dbReference type="ARBA" id="ARBA00022833"/>
    </source>
</evidence>
<dbReference type="Pfam" id="PF16135">
    <property type="entry name" value="TDBD"/>
    <property type="match status" value="1"/>
</dbReference>
<evidence type="ECO:0000259" key="18">
    <source>
        <dbReference type="PROSITE" id="PS51805"/>
    </source>
</evidence>
<feature type="compositionally biased region" description="Polar residues" evidence="14">
    <location>
        <begin position="1332"/>
        <end position="1343"/>
    </location>
</feature>
<evidence type="ECO:0000256" key="4">
    <source>
        <dbReference type="ARBA" id="ARBA00022691"/>
    </source>
</evidence>
<keyword evidence="9" id="KW-0156">Chromatin regulator</keyword>
<evidence type="ECO:0008006" key="21">
    <source>
        <dbReference type="Google" id="ProtNLM"/>
    </source>
</evidence>
<dbReference type="SUPFAM" id="SSF82199">
    <property type="entry name" value="SET domain"/>
    <property type="match status" value="2"/>
</dbReference>
<feature type="region of interest" description="Disordered" evidence="14">
    <location>
        <begin position="1332"/>
        <end position="1353"/>
    </location>
</feature>
<keyword evidence="12" id="KW-0539">Nucleus</keyword>
<dbReference type="GO" id="GO:0045893">
    <property type="term" value="P:positive regulation of DNA-templated transcription"/>
    <property type="evidence" value="ECO:0007669"/>
    <property type="project" value="TreeGrafter"/>
</dbReference>
<dbReference type="InterPro" id="IPR046341">
    <property type="entry name" value="SET_dom_sf"/>
</dbReference>
<dbReference type="Proteomes" id="UP000027138">
    <property type="component" value="Unassembled WGS sequence"/>
</dbReference>
<feature type="compositionally biased region" description="Basic and acidic residues" evidence="14">
    <location>
        <begin position="589"/>
        <end position="606"/>
    </location>
</feature>
<dbReference type="InterPro" id="IPR032308">
    <property type="entry name" value="TDBD"/>
</dbReference>
<dbReference type="PROSITE" id="PS50016">
    <property type="entry name" value="ZF_PHD_2"/>
    <property type="match status" value="1"/>
</dbReference>
<dbReference type="InterPro" id="IPR034732">
    <property type="entry name" value="EPHD"/>
</dbReference>
<dbReference type="InterPro" id="IPR011011">
    <property type="entry name" value="Znf_FYVE_PHD"/>
</dbReference>
<feature type="compositionally biased region" description="Polar residues" evidence="14">
    <location>
        <begin position="1698"/>
        <end position="1707"/>
    </location>
</feature>
<keyword evidence="8" id="KW-0862">Zinc</keyword>
<feature type="region of interest" description="Disordered" evidence="14">
    <location>
        <begin position="1634"/>
        <end position="1660"/>
    </location>
</feature>
<dbReference type="Pfam" id="PF00856">
    <property type="entry name" value="SET"/>
    <property type="match status" value="2"/>
</dbReference>
<proteinExistence type="predicted"/>
<gene>
    <name evidence="19" type="ORF">JCGZ_07124</name>
</gene>
<dbReference type="SUPFAM" id="SSF57903">
    <property type="entry name" value="FYVE/PHD zinc finger"/>
    <property type="match status" value="1"/>
</dbReference>
<feature type="domain" description="SET" evidence="16">
    <location>
        <begin position="2284"/>
        <end position="2405"/>
    </location>
</feature>
<dbReference type="Pfam" id="PF13831">
    <property type="entry name" value="PHD_2"/>
    <property type="match status" value="1"/>
</dbReference>
<feature type="domain" description="PHD-type" evidence="18">
    <location>
        <begin position="1876"/>
        <end position="1997"/>
    </location>
</feature>
<comment type="subcellular location">
    <subcellularLocation>
        <location evidence="1">Nucleus</location>
    </subcellularLocation>
</comment>
<dbReference type="PROSITE" id="PS50868">
    <property type="entry name" value="POST_SET"/>
    <property type="match status" value="1"/>
</dbReference>
<evidence type="ECO:0000259" key="16">
    <source>
        <dbReference type="PROSITE" id="PS50280"/>
    </source>
</evidence>
<evidence type="ECO:0000259" key="17">
    <source>
        <dbReference type="PROSITE" id="PS50868"/>
    </source>
</evidence>
<dbReference type="InterPro" id="IPR001965">
    <property type="entry name" value="Znf_PHD"/>
</dbReference>
<feature type="domain" description="SET" evidence="16">
    <location>
        <begin position="2097"/>
        <end position="2226"/>
    </location>
</feature>